<feature type="compositionally biased region" description="Basic and acidic residues" evidence="2">
    <location>
        <begin position="107"/>
        <end position="121"/>
    </location>
</feature>
<name>A0A4R9C5N3_9FIRM</name>
<evidence type="ECO:0000313" key="4">
    <source>
        <dbReference type="EMBL" id="TFF67726.1"/>
    </source>
</evidence>
<dbReference type="Gene3D" id="3.40.50.1700">
    <property type="entry name" value="Glycoside hydrolase family 3 C-terminal domain"/>
    <property type="match status" value="1"/>
</dbReference>
<evidence type="ECO:0000256" key="1">
    <source>
        <dbReference type="ARBA" id="ARBA00022801"/>
    </source>
</evidence>
<gene>
    <name evidence="4" type="ORF">EQF91_00005</name>
</gene>
<dbReference type="SUPFAM" id="SSF52279">
    <property type="entry name" value="Beta-D-glucan exohydrolase, C-terminal domain"/>
    <property type="match status" value="1"/>
</dbReference>
<feature type="transmembrane region" description="Helical" evidence="3">
    <location>
        <begin position="145"/>
        <end position="165"/>
    </location>
</feature>
<dbReference type="RefSeq" id="WP_134744041.1">
    <property type="nucleotide sequence ID" value="NZ_JBFNFK010000031.1"/>
</dbReference>
<evidence type="ECO:0000313" key="5">
    <source>
        <dbReference type="Proteomes" id="UP000297454"/>
    </source>
</evidence>
<dbReference type="Proteomes" id="UP000297454">
    <property type="component" value="Unassembled WGS sequence"/>
</dbReference>
<dbReference type="EMBL" id="SCFR01000001">
    <property type="protein sequence ID" value="TFF67726.1"/>
    <property type="molecule type" value="Genomic_DNA"/>
</dbReference>
<evidence type="ECO:0000256" key="3">
    <source>
        <dbReference type="SAM" id="Phobius"/>
    </source>
</evidence>
<accession>A0A4R9C5N3</accession>
<sequence length="172" mass="18740">MVVDIANENNQKHVVLSIAKPYDLDRYKNVKSVLLTYGAKGMDPTEKGTDSVKTFGSNIPTSLDIIFGKVTSSGKLPVDVSEVTSTYEYGKAKYPFGHGLTTSIADENPKEDKSNGDEIAKEQNSSNPISTYAVIKSPNTGDRGIFLYVGISIIALVSLIILFVFSRKNNKK</sequence>
<keyword evidence="1" id="KW-0378">Hydrolase</keyword>
<feature type="region of interest" description="Disordered" evidence="2">
    <location>
        <begin position="100"/>
        <end position="125"/>
    </location>
</feature>
<organism evidence="4 5">
    <name type="scientific">Helcococcus ovis</name>
    <dbReference type="NCBI Taxonomy" id="72026"/>
    <lineage>
        <taxon>Bacteria</taxon>
        <taxon>Bacillati</taxon>
        <taxon>Bacillota</taxon>
        <taxon>Tissierellia</taxon>
        <taxon>Tissierellales</taxon>
        <taxon>Peptoniphilaceae</taxon>
        <taxon>Helcococcus</taxon>
    </lineage>
</organism>
<keyword evidence="3" id="KW-0472">Membrane</keyword>
<dbReference type="InterPro" id="IPR036881">
    <property type="entry name" value="Glyco_hydro_3_C_sf"/>
</dbReference>
<keyword evidence="3" id="KW-0812">Transmembrane</keyword>
<reference evidence="4 5" key="1">
    <citation type="submission" date="2019-01" db="EMBL/GenBank/DDBJ databases">
        <title>Draft Genome Sequences of Helcococcus ovis Strains Isolated from the Uterus and Vagina of Dairy Cows with Metritis.</title>
        <authorList>
            <person name="Cunha F."/>
            <person name="Jeon S.J."/>
            <person name="Kutzer P."/>
            <person name="Galvao K.N."/>
        </authorList>
    </citation>
    <scope>NUCLEOTIDE SEQUENCE [LARGE SCALE GENOMIC DNA]</scope>
    <source>
        <strain evidence="4 5">KG-37</strain>
    </source>
</reference>
<keyword evidence="3" id="KW-1133">Transmembrane helix</keyword>
<protein>
    <submittedName>
        <fullName evidence="4">LPXTG cell wall anchor domain-containing protein</fullName>
    </submittedName>
</protein>
<comment type="caution">
    <text evidence="4">The sequence shown here is derived from an EMBL/GenBank/DDBJ whole genome shotgun (WGS) entry which is preliminary data.</text>
</comment>
<dbReference type="AlphaFoldDB" id="A0A4R9C5N3"/>
<dbReference type="GO" id="GO:0005975">
    <property type="term" value="P:carbohydrate metabolic process"/>
    <property type="evidence" value="ECO:0007669"/>
    <property type="project" value="InterPro"/>
</dbReference>
<evidence type="ECO:0000256" key="2">
    <source>
        <dbReference type="SAM" id="MobiDB-lite"/>
    </source>
</evidence>
<keyword evidence="5" id="KW-1185">Reference proteome</keyword>
<dbReference type="NCBIfam" id="TIGR01167">
    <property type="entry name" value="LPXTG_anchor"/>
    <property type="match status" value="1"/>
</dbReference>
<dbReference type="GO" id="GO:0004553">
    <property type="term" value="F:hydrolase activity, hydrolyzing O-glycosyl compounds"/>
    <property type="evidence" value="ECO:0007669"/>
    <property type="project" value="InterPro"/>
</dbReference>
<proteinExistence type="predicted"/>